<organism evidence="2 3">
    <name type="scientific">Ricinus communis</name>
    <name type="common">Castor bean</name>
    <dbReference type="NCBI Taxonomy" id="3988"/>
    <lineage>
        <taxon>Eukaryota</taxon>
        <taxon>Viridiplantae</taxon>
        <taxon>Streptophyta</taxon>
        <taxon>Embryophyta</taxon>
        <taxon>Tracheophyta</taxon>
        <taxon>Spermatophyta</taxon>
        <taxon>Magnoliopsida</taxon>
        <taxon>eudicotyledons</taxon>
        <taxon>Gunneridae</taxon>
        <taxon>Pentapetalae</taxon>
        <taxon>rosids</taxon>
        <taxon>fabids</taxon>
        <taxon>Malpighiales</taxon>
        <taxon>Euphorbiaceae</taxon>
        <taxon>Acalyphoideae</taxon>
        <taxon>Acalypheae</taxon>
        <taxon>Ricinus</taxon>
    </lineage>
</organism>
<evidence type="ECO:0000313" key="3">
    <source>
        <dbReference type="Proteomes" id="UP000008311"/>
    </source>
</evidence>
<dbReference type="STRING" id="3988.B9SWT6"/>
<gene>
    <name evidence="2" type="ORF">RCOM_0011030</name>
</gene>
<proteinExistence type="predicted"/>
<dbReference type="Pfam" id="PF03140">
    <property type="entry name" value="DUF247"/>
    <property type="match status" value="2"/>
</dbReference>
<reference evidence="3" key="1">
    <citation type="journal article" date="2010" name="Nat. Biotechnol.">
        <title>Draft genome sequence of the oilseed species Ricinus communis.</title>
        <authorList>
            <person name="Chan A.P."/>
            <person name="Crabtree J."/>
            <person name="Zhao Q."/>
            <person name="Lorenzi H."/>
            <person name="Orvis J."/>
            <person name="Puiu D."/>
            <person name="Melake-Berhan A."/>
            <person name="Jones K.M."/>
            <person name="Redman J."/>
            <person name="Chen G."/>
            <person name="Cahoon E.B."/>
            <person name="Gedil M."/>
            <person name="Stanke M."/>
            <person name="Haas B.J."/>
            <person name="Wortman J.R."/>
            <person name="Fraser-Liggett C.M."/>
            <person name="Ravel J."/>
            <person name="Rabinowicz P.D."/>
        </authorList>
    </citation>
    <scope>NUCLEOTIDE SEQUENCE [LARGE SCALE GENOMIC DNA]</scope>
    <source>
        <strain evidence="3">cv. Hale</strain>
    </source>
</reference>
<keyword evidence="3" id="KW-1185">Reference proteome</keyword>
<dbReference type="PANTHER" id="PTHR31170">
    <property type="entry name" value="BNAC04G53230D PROTEIN"/>
    <property type="match status" value="1"/>
</dbReference>
<protein>
    <submittedName>
        <fullName evidence="2">Uncharacterized protein</fullName>
    </submittedName>
</protein>
<accession>B9SWT6</accession>
<dbReference type="AlphaFoldDB" id="B9SWT6"/>
<keyword evidence="1" id="KW-0812">Transmembrane</keyword>
<keyword evidence="1" id="KW-0472">Membrane</keyword>
<name>B9SWT6_RICCO</name>
<dbReference type="InterPro" id="IPR004158">
    <property type="entry name" value="DUF247_pln"/>
</dbReference>
<dbReference type="Proteomes" id="UP000008311">
    <property type="component" value="Unassembled WGS sequence"/>
</dbReference>
<sequence>MSSPSSASNSPIEELRWLKTIPRTIEEEREDDYENSISIFDVPKILMHTSPLSYTPHRLALGPYHHERPELFEMERYKLSATKRVRKQLQILKFHSLVDHFINFETKIRACYNKYLNFNGETLAWMIILDASFLIKFLQVYADKECITKPMCSRIASSMCHFFNNAKRNCAHNEILRDIIMLENQIPLFLIRKKDVSPFKTQDLPQVQQVKVSEYAHLLHFMYDIIVPKMEESVEIVEEVVDQDHSPSNNQESEECSADLSYIQQFLNESQKLFSSKFLHIAPSPVVLTRYTEPMNGIIDTKEDVELLRKKGIILNHMKSDQKVADIWNEMNKSIRLTKVPFMDKVIEDISKYYDSTCKVNAGNYMKHSVYHSWKLITLLASILLLLLTTTQTFCSAWKCSNFSG</sequence>
<dbReference type="EMBL" id="EQ974211">
    <property type="protein sequence ID" value="EEF31925.1"/>
    <property type="molecule type" value="Genomic_DNA"/>
</dbReference>
<dbReference type="InParanoid" id="B9SWT6"/>
<evidence type="ECO:0000313" key="2">
    <source>
        <dbReference type="EMBL" id="EEF31925.1"/>
    </source>
</evidence>
<dbReference type="PANTHER" id="PTHR31170:SF25">
    <property type="entry name" value="BNAA09G04570D PROTEIN"/>
    <property type="match status" value="1"/>
</dbReference>
<keyword evidence="1" id="KW-1133">Transmembrane helix</keyword>
<evidence type="ECO:0000256" key="1">
    <source>
        <dbReference type="SAM" id="Phobius"/>
    </source>
</evidence>
<feature type="transmembrane region" description="Helical" evidence="1">
    <location>
        <begin position="376"/>
        <end position="394"/>
    </location>
</feature>
<dbReference type="eggNOG" id="ENOG502QPIE">
    <property type="taxonomic scope" value="Eukaryota"/>
</dbReference>